<dbReference type="InterPro" id="IPR050808">
    <property type="entry name" value="Phage_Integrase"/>
</dbReference>
<dbReference type="InterPro" id="IPR002104">
    <property type="entry name" value="Integrase_catalytic"/>
</dbReference>
<dbReference type="InterPro" id="IPR011010">
    <property type="entry name" value="DNA_brk_join_enz"/>
</dbReference>
<dbReference type="Gene3D" id="1.10.443.10">
    <property type="entry name" value="Intergrase catalytic core"/>
    <property type="match status" value="1"/>
</dbReference>
<dbReference type="InterPro" id="IPR010998">
    <property type="entry name" value="Integrase_recombinase_N"/>
</dbReference>
<dbReference type="EMBL" id="BPEY01000017">
    <property type="protein sequence ID" value="GIU43764.1"/>
    <property type="molecule type" value="Genomic_DNA"/>
</dbReference>
<dbReference type="SUPFAM" id="SSF56349">
    <property type="entry name" value="DNA breaking-rejoining enzymes"/>
    <property type="match status" value="1"/>
</dbReference>
<keyword evidence="7" id="KW-1185">Reference proteome</keyword>
<dbReference type="InterPro" id="IPR025166">
    <property type="entry name" value="Integrase_DNA_bind_dom"/>
</dbReference>
<accession>A0ABQ4P8A3</accession>
<gene>
    <name evidence="6" type="ORF">TUM4438_13420</name>
</gene>
<feature type="domain" description="Tyr recombinase" evidence="5">
    <location>
        <begin position="224"/>
        <end position="400"/>
    </location>
</feature>
<evidence type="ECO:0000256" key="3">
    <source>
        <dbReference type="ARBA" id="ARBA00023125"/>
    </source>
</evidence>
<keyword evidence="4" id="KW-0233">DNA recombination</keyword>
<evidence type="ECO:0000256" key="1">
    <source>
        <dbReference type="ARBA" id="ARBA00008857"/>
    </source>
</evidence>
<reference evidence="6" key="1">
    <citation type="submission" date="2021-05" db="EMBL/GenBank/DDBJ databases">
        <title>Molecular characterization for Shewanella algae harboring chromosomal blaOXA-55-like strains isolated from clinical and environment sample.</title>
        <authorList>
            <person name="Ohama Y."/>
            <person name="Aoki K."/>
            <person name="Harada S."/>
            <person name="Moriya K."/>
            <person name="Ishii Y."/>
            <person name="Tateda K."/>
        </authorList>
    </citation>
    <scope>NUCLEOTIDE SEQUENCE</scope>
    <source>
        <strain evidence="6">JCM 11563</strain>
    </source>
</reference>
<evidence type="ECO:0000256" key="4">
    <source>
        <dbReference type="ARBA" id="ARBA00023172"/>
    </source>
</evidence>
<dbReference type="InterPro" id="IPR038488">
    <property type="entry name" value="Integrase_DNA-bd_sf"/>
</dbReference>
<dbReference type="Gene3D" id="3.30.160.390">
    <property type="entry name" value="Integrase, DNA-binding domain"/>
    <property type="match status" value="1"/>
</dbReference>
<evidence type="ECO:0000313" key="7">
    <source>
        <dbReference type="Proteomes" id="UP000887104"/>
    </source>
</evidence>
<proteinExistence type="inferred from homology"/>
<keyword evidence="3" id="KW-0238">DNA-binding</keyword>
<dbReference type="Pfam" id="PF00589">
    <property type="entry name" value="Phage_integrase"/>
    <property type="match status" value="1"/>
</dbReference>
<dbReference type="PANTHER" id="PTHR30629:SF2">
    <property type="entry name" value="PROPHAGE INTEGRASE INTS-RELATED"/>
    <property type="match status" value="1"/>
</dbReference>
<comment type="caution">
    <text evidence="6">The sequence shown here is derived from an EMBL/GenBank/DDBJ whole genome shotgun (WGS) entry which is preliminary data.</text>
</comment>
<sequence>MGVHGIGRIPTQMSQDIMLYETSLRALNGKHQPQSIELADGKGLGVRVSKLGKIRFQYRYKINGKNKRMDIGAYPDLSLRHARDVADECRSWLAEGHDPKIKRCMGREKTLTPVTVKQALEYWIENYARDNRANVDRNIAQFERHIYPYIGHFPLEQTETRHWIDCFDRIRRGIAGRQKPAPVAAGQILQNAKQALRFCRVRRYAISRELDDLIASDVGKKQQKKDRVLTDVELYDLMGSIANRKGTFYMRYLCRLLIIFGARTQELRLSTFDEWDLELNLWTVPKAHSKTNTIIVRPIPAKVKPIIEFLYKRHGDSGYLLGELKSGESVSGAGSLIHKRLKHKESWSLHDLRRTFTTKLNDLSVAPYVVEQLLGHSLGGVMSIYNRSQYLPEKLTALNMWCEWLELLVNPADNVVLIGSARYG</sequence>
<evidence type="ECO:0000259" key="5">
    <source>
        <dbReference type="PROSITE" id="PS51898"/>
    </source>
</evidence>
<keyword evidence="2" id="KW-0229">DNA integration</keyword>
<evidence type="ECO:0000313" key="6">
    <source>
        <dbReference type="EMBL" id="GIU43764.1"/>
    </source>
</evidence>
<dbReference type="Proteomes" id="UP000887104">
    <property type="component" value="Unassembled WGS sequence"/>
</dbReference>
<dbReference type="Gene3D" id="1.10.150.130">
    <property type="match status" value="1"/>
</dbReference>
<protein>
    <submittedName>
        <fullName evidence="6">Integrase</fullName>
    </submittedName>
</protein>
<dbReference type="InterPro" id="IPR013762">
    <property type="entry name" value="Integrase-like_cat_sf"/>
</dbReference>
<dbReference type="PROSITE" id="PS51898">
    <property type="entry name" value="TYR_RECOMBINASE"/>
    <property type="match status" value="1"/>
</dbReference>
<dbReference type="PANTHER" id="PTHR30629">
    <property type="entry name" value="PROPHAGE INTEGRASE"/>
    <property type="match status" value="1"/>
</dbReference>
<dbReference type="Pfam" id="PF13356">
    <property type="entry name" value="Arm-DNA-bind_3"/>
    <property type="match status" value="1"/>
</dbReference>
<organism evidence="6 7">
    <name type="scientific">Shewanella sairae</name>
    <dbReference type="NCBI Taxonomy" id="190310"/>
    <lineage>
        <taxon>Bacteria</taxon>
        <taxon>Pseudomonadati</taxon>
        <taxon>Pseudomonadota</taxon>
        <taxon>Gammaproteobacteria</taxon>
        <taxon>Alteromonadales</taxon>
        <taxon>Shewanellaceae</taxon>
        <taxon>Shewanella</taxon>
    </lineage>
</organism>
<name>A0ABQ4P8A3_9GAMM</name>
<comment type="similarity">
    <text evidence="1">Belongs to the 'phage' integrase family.</text>
</comment>
<evidence type="ECO:0000256" key="2">
    <source>
        <dbReference type="ARBA" id="ARBA00022908"/>
    </source>
</evidence>
<dbReference type="CDD" id="cd00801">
    <property type="entry name" value="INT_P4_C"/>
    <property type="match status" value="1"/>
</dbReference>